<dbReference type="Proteomes" id="UP000799750">
    <property type="component" value="Unassembled WGS sequence"/>
</dbReference>
<dbReference type="AlphaFoldDB" id="A0A6A6RAP5"/>
<protein>
    <submittedName>
        <fullName evidence="1">Uncharacterized protein</fullName>
    </submittedName>
</protein>
<name>A0A6A6RAP5_9PEZI</name>
<reference evidence="1" key="1">
    <citation type="journal article" date="2020" name="Stud. Mycol.">
        <title>101 Dothideomycetes genomes: a test case for predicting lifestyles and emergence of pathogens.</title>
        <authorList>
            <person name="Haridas S."/>
            <person name="Albert R."/>
            <person name="Binder M."/>
            <person name="Bloem J."/>
            <person name="Labutti K."/>
            <person name="Salamov A."/>
            <person name="Andreopoulos B."/>
            <person name="Baker S."/>
            <person name="Barry K."/>
            <person name="Bills G."/>
            <person name="Bluhm B."/>
            <person name="Cannon C."/>
            <person name="Castanera R."/>
            <person name="Culley D."/>
            <person name="Daum C."/>
            <person name="Ezra D."/>
            <person name="Gonzalez J."/>
            <person name="Henrissat B."/>
            <person name="Kuo A."/>
            <person name="Liang C."/>
            <person name="Lipzen A."/>
            <person name="Lutzoni F."/>
            <person name="Magnuson J."/>
            <person name="Mondo S."/>
            <person name="Nolan M."/>
            <person name="Ohm R."/>
            <person name="Pangilinan J."/>
            <person name="Park H.-J."/>
            <person name="Ramirez L."/>
            <person name="Alfaro M."/>
            <person name="Sun H."/>
            <person name="Tritt A."/>
            <person name="Yoshinaga Y."/>
            <person name="Zwiers L.-H."/>
            <person name="Turgeon B."/>
            <person name="Goodwin S."/>
            <person name="Spatafora J."/>
            <person name="Crous P."/>
            <person name="Grigoriev I."/>
        </authorList>
    </citation>
    <scope>NUCLEOTIDE SEQUENCE</scope>
    <source>
        <strain evidence="1">CBS 269.34</strain>
    </source>
</reference>
<accession>A0A6A6RAP5</accession>
<dbReference type="EMBL" id="MU004182">
    <property type="protein sequence ID" value="KAF2501426.1"/>
    <property type="molecule type" value="Genomic_DNA"/>
</dbReference>
<keyword evidence="2" id="KW-1185">Reference proteome</keyword>
<proteinExistence type="predicted"/>
<sequence>MYSGSGGLLLFVVVSRRTAPSRSEAVVSETIGLEFSPHGHSDLQPQTSLKPFGRKSQQFMTATSKDGQMTESHPTYPSEGLRFVPFPANALLHLSYILPTAWKDDCLHHEHPSMNS</sequence>
<evidence type="ECO:0000313" key="1">
    <source>
        <dbReference type="EMBL" id="KAF2501426.1"/>
    </source>
</evidence>
<organism evidence="1 2">
    <name type="scientific">Lophium mytilinum</name>
    <dbReference type="NCBI Taxonomy" id="390894"/>
    <lineage>
        <taxon>Eukaryota</taxon>
        <taxon>Fungi</taxon>
        <taxon>Dikarya</taxon>
        <taxon>Ascomycota</taxon>
        <taxon>Pezizomycotina</taxon>
        <taxon>Dothideomycetes</taxon>
        <taxon>Pleosporomycetidae</taxon>
        <taxon>Mytilinidiales</taxon>
        <taxon>Mytilinidiaceae</taxon>
        <taxon>Lophium</taxon>
    </lineage>
</organism>
<gene>
    <name evidence="1" type="ORF">BU16DRAFT_199290</name>
</gene>
<evidence type="ECO:0000313" key="2">
    <source>
        <dbReference type="Proteomes" id="UP000799750"/>
    </source>
</evidence>